<protein>
    <submittedName>
        <fullName evidence="1">Uncharacterized protein</fullName>
    </submittedName>
</protein>
<comment type="caution">
    <text evidence="1">The sequence shown here is derived from an EMBL/GenBank/DDBJ whole genome shotgun (WGS) entry which is preliminary data.</text>
</comment>
<keyword evidence="2" id="KW-1185">Reference proteome</keyword>
<name>A0ABU5J8I8_9ACTN</name>
<sequence>MSSTAVPSPKAWPRLRAGDFKNAVTLAERFTAGARHLHHSVMRDALAAGLDWWQIGELLTLHPQAAFDAYANLADGTRTPAQQHPHLAVVCTAGLAAEHDRDTEHGIDLDDLDPQHSLTTDPTVVRLRAAAQLLGDDVRIAVKLPGTYEGDDDLDDDAAIRRWTTWRSTPTNWAGCARPWPSMPRSRTTTKTTTWSRCSDHLGAGRTERLPVAAAVDDHPSSWPTAPQICSPSRHVYAG</sequence>
<accession>A0ABU5J8I8</accession>
<dbReference type="EMBL" id="JAXOTQ010000005">
    <property type="protein sequence ID" value="MDZ5488886.1"/>
    <property type="molecule type" value="Genomic_DNA"/>
</dbReference>
<proteinExistence type="predicted"/>
<organism evidence="1 2">
    <name type="scientific">Micromonospora sicca</name>
    <dbReference type="NCBI Taxonomy" id="2202420"/>
    <lineage>
        <taxon>Bacteria</taxon>
        <taxon>Bacillati</taxon>
        <taxon>Actinomycetota</taxon>
        <taxon>Actinomycetes</taxon>
        <taxon>Micromonosporales</taxon>
        <taxon>Micromonosporaceae</taxon>
        <taxon>Micromonospora</taxon>
    </lineage>
</organism>
<evidence type="ECO:0000313" key="2">
    <source>
        <dbReference type="Proteomes" id="UP001290101"/>
    </source>
</evidence>
<gene>
    <name evidence="1" type="ORF">U2F25_05275</name>
</gene>
<dbReference type="RefSeq" id="WP_322439353.1">
    <property type="nucleotide sequence ID" value="NZ_JAXOTQ010000005.1"/>
</dbReference>
<dbReference type="Proteomes" id="UP001290101">
    <property type="component" value="Unassembled WGS sequence"/>
</dbReference>
<reference evidence="1 2" key="1">
    <citation type="submission" date="2023-12" db="EMBL/GenBank/DDBJ databases">
        <title>Micromonospora sp. nov., isolated from Atacama Desert.</title>
        <authorList>
            <person name="Carro L."/>
            <person name="Golinska P."/>
            <person name="Klenk H.-P."/>
            <person name="Goodfellow M."/>
        </authorList>
    </citation>
    <scope>NUCLEOTIDE SEQUENCE [LARGE SCALE GENOMIC DNA]</scope>
    <source>
        <strain evidence="1 2">4G53</strain>
    </source>
</reference>
<evidence type="ECO:0000313" key="1">
    <source>
        <dbReference type="EMBL" id="MDZ5488886.1"/>
    </source>
</evidence>